<dbReference type="Gene3D" id="3.40.50.620">
    <property type="entry name" value="HUPs"/>
    <property type="match status" value="1"/>
</dbReference>
<name>A0A179C5X4_9LACO</name>
<dbReference type="EMBL" id="LVKI01000020">
    <property type="protein sequence ID" value="OAQ07915.1"/>
    <property type="molecule type" value="Genomic_DNA"/>
</dbReference>
<gene>
    <name evidence="3" type="ORF">A3O14_00045</name>
</gene>
<dbReference type="InterPro" id="IPR006015">
    <property type="entry name" value="Universal_stress_UspA"/>
</dbReference>
<dbReference type="PRINTS" id="PR01438">
    <property type="entry name" value="UNVRSLSTRESS"/>
</dbReference>
<dbReference type="PANTHER" id="PTHR46268:SF6">
    <property type="entry name" value="UNIVERSAL STRESS PROTEIN UP12"/>
    <property type="match status" value="1"/>
</dbReference>
<comment type="caution">
    <text evidence="3">The sequence shown here is derived from an EMBL/GenBank/DDBJ whole genome shotgun (WGS) entry which is preliminary data.</text>
</comment>
<reference evidence="4" key="1">
    <citation type="submission" date="2016-03" db="EMBL/GenBank/DDBJ databases">
        <authorList>
            <person name="Johnson T.J."/>
            <person name="Youmans B."/>
            <person name="Case K."/>
            <person name="Noll S."/>
        </authorList>
    </citation>
    <scope>NUCLEOTIDE SEQUENCE [LARGE SCALE GENOMIC DNA]</scope>
    <source>
        <strain evidence="4">UMNLAv8</strain>
    </source>
</reference>
<evidence type="ECO:0000256" key="1">
    <source>
        <dbReference type="ARBA" id="ARBA00008791"/>
    </source>
</evidence>
<evidence type="ECO:0000313" key="4">
    <source>
        <dbReference type="Proteomes" id="UP000078520"/>
    </source>
</evidence>
<dbReference type="AlphaFoldDB" id="A0A179C5X4"/>
<accession>A0A179C5X4</accession>
<comment type="similarity">
    <text evidence="1">Belongs to the universal stress protein A family.</text>
</comment>
<evidence type="ECO:0000313" key="3">
    <source>
        <dbReference type="EMBL" id="OAQ07915.1"/>
    </source>
</evidence>
<sequence length="143" mass="16102">MIMFYKNILVPIDNSHQSKLAFQKALKVADNQTHLHLVHVIDTRIFDNVAVADDEIIEKVSNTARKKLEEMVTIAEKADIPTNYSIEYGSPKLLISKDIPQNEHSDLIIMGATGMHEIEKLFLGSVAEYVAQRAVCDVLIVRN</sequence>
<dbReference type="InterPro" id="IPR014729">
    <property type="entry name" value="Rossmann-like_a/b/a_fold"/>
</dbReference>
<feature type="domain" description="UspA" evidence="2">
    <location>
        <begin position="5"/>
        <end position="142"/>
    </location>
</feature>
<dbReference type="SUPFAM" id="SSF52402">
    <property type="entry name" value="Adenine nucleotide alpha hydrolases-like"/>
    <property type="match status" value="1"/>
</dbReference>
<dbReference type="InterPro" id="IPR006016">
    <property type="entry name" value="UspA"/>
</dbReference>
<organism evidence="3 4">
    <name type="scientific">Ligilactobacillus aviarius</name>
    <dbReference type="NCBI Taxonomy" id="1606"/>
    <lineage>
        <taxon>Bacteria</taxon>
        <taxon>Bacillati</taxon>
        <taxon>Bacillota</taxon>
        <taxon>Bacilli</taxon>
        <taxon>Lactobacillales</taxon>
        <taxon>Lactobacillaceae</taxon>
        <taxon>Ligilactobacillus</taxon>
    </lineage>
</organism>
<evidence type="ECO:0000259" key="2">
    <source>
        <dbReference type="Pfam" id="PF00582"/>
    </source>
</evidence>
<dbReference type="Proteomes" id="UP000078520">
    <property type="component" value="Unassembled WGS sequence"/>
</dbReference>
<proteinExistence type="inferred from homology"/>
<dbReference type="CDD" id="cd00293">
    <property type="entry name" value="USP-like"/>
    <property type="match status" value="1"/>
</dbReference>
<dbReference type="PANTHER" id="PTHR46268">
    <property type="entry name" value="STRESS RESPONSE PROTEIN NHAX"/>
    <property type="match status" value="1"/>
</dbReference>
<protein>
    <recommendedName>
        <fullName evidence="2">UspA domain-containing protein</fullName>
    </recommendedName>
</protein>
<dbReference type="Pfam" id="PF00582">
    <property type="entry name" value="Usp"/>
    <property type="match status" value="1"/>
</dbReference>